<evidence type="ECO:0000313" key="2">
    <source>
        <dbReference type="EMBL" id="KAJ7755136.1"/>
    </source>
</evidence>
<organism evidence="2 3">
    <name type="scientific">Mycena metata</name>
    <dbReference type="NCBI Taxonomy" id="1033252"/>
    <lineage>
        <taxon>Eukaryota</taxon>
        <taxon>Fungi</taxon>
        <taxon>Dikarya</taxon>
        <taxon>Basidiomycota</taxon>
        <taxon>Agaricomycotina</taxon>
        <taxon>Agaricomycetes</taxon>
        <taxon>Agaricomycetidae</taxon>
        <taxon>Agaricales</taxon>
        <taxon>Marasmiineae</taxon>
        <taxon>Mycenaceae</taxon>
        <taxon>Mycena</taxon>
    </lineage>
</organism>
<keyword evidence="1" id="KW-1133">Transmembrane helix</keyword>
<name>A0AAD7NDG1_9AGAR</name>
<dbReference type="Proteomes" id="UP001215598">
    <property type="component" value="Unassembled WGS sequence"/>
</dbReference>
<evidence type="ECO:0000256" key="1">
    <source>
        <dbReference type="SAM" id="Phobius"/>
    </source>
</evidence>
<proteinExistence type="predicted"/>
<dbReference type="AlphaFoldDB" id="A0AAD7NDG1"/>
<protein>
    <submittedName>
        <fullName evidence="2">Uncharacterized protein</fullName>
    </submittedName>
</protein>
<accession>A0AAD7NDG1</accession>
<gene>
    <name evidence="2" type="ORF">B0H16DRAFT_1458689</name>
</gene>
<evidence type="ECO:0000313" key="3">
    <source>
        <dbReference type="Proteomes" id="UP001215598"/>
    </source>
</evidence>
<reference evidence="2" key="1">
    <citation type="submission" date="2023-03" db="EMBL/GenBank/DDBJ databases">
        <title>Massive genome expansion in bonnet fungi (Mycena s.s.) driven by repeated elements and novel gene families across ecological guilds.</title>
        <authorList>
            <consortium name="Lawrence Berkeley National Laboratory"/>
            <person name="Harder C.B."/>
            <person name="Miyauchi S."/>
            <person name="Viragh M."/>
            <person name="Kuo A."/>
            <person name="Thoen E."/>
            <person name="Andreopoulos B."/>
            <person name="Lu D."/>
            <person name="Skrede I."/>
            <person name="Drula E."/>
            <person name="Henrissat B."/>
            <person name="Morin E."/>
            <person name="Kohler A."/>
            <person name="Barry K."/>
            <person name="LaButti K."/>
            <person name="Morin E."/>
            <person name="Salamov A."/>
            <person name="Lipzen A."/>
            <person name="Mereny Z."/>
            <person name="Hegedus B."/>
            <person name="Baldrian P."/>
            <person name="Stursova M."/>
            <person name="Weitz H."/>
            <person name="Taylor A."/>
            <person name="Grigoriev I.V."/>
            <person name="Nagy L.G."/>
            <person name="Martin F."/>
            <person name="Kauserud H."/>
        </authorList>
    </citation>
    <scope>NUCLEOTIDE SEQUENCE</scope>
    <source>
        <strain evidence="2">CBHHK182m</strain>
    </source>
</reference>
<keyword evidence="3" id="KW-1185">Reference proteome</keyword>
<dbReference type="EMBL" id="JARKIB010000050">
    <property type="protein sequence ID" value="KAJ7755136.1"/>
    <property type="molecule type" value="Genomic_DNA"/>
</dbReference>
<sequence>MCDGSRGGPFPKGMEPDAGAFTLRAADAAVGVEAAEAAEGAGLGFFCLGVRQHAAGQRRLPLGRFVFYLGVRLVAGPWWWLIVKPSHVRNFIANSDPPLAGQHHELGARSGDVVRGSPSFPSSPSSQGLSPIEKTRRNFENKNYFLLTVLRLGEALAVGSIVMQCELFELRWAKISSSHESCPKALVVV</sequence>
<keyword evidence="1" id="KW-0812">Transmembrane</keyword>
<comment type="caution">
    <text evidence="2">The sequence shown here is derived from an EMBL/GenBank/DDBJ whole genome shotgun (WGS) entry which is preliminary data.</text>
</comment>
<keyword evidence="1" id="KW-0472">Membrane</keyword>
<feature type="transmembrane region" description="Helical" evidence="1">
    <location>
        <begin position="65"/>
        <end position="83"/>
    </location>
</feature>